<name>A0ABQ5M5I8_9FIRM</name>
<comment type="caution">
    <text evidence="1">The sequence shown here is derived from an EMBL/GenBank/DDBJ whole genome shotgun (WGS) entry which is preliminary data.</text>
</comment>
<dbReference type="EMBL" id="BRPJ01000031">
    <property type="protein sequence ID" value="GLB29791.1"/>
    <property type="molecule type" value="Genomic_DNA"/>
</dbReference>
<protein>
    <submittedName>
        <fullName evidence="1">Uncharacterized protein</fullName>
    </submittedName>
</protein>
<keyword evidence="2" id="KW-1185">Reference proteome</keyword>
<reference evidence="1 2" key="1">
    <citation type="journal article" date="2024" name="Int. J. Syst. Evol. Microbiol.">
        <title>Lacrimispora brassicae sp. nov. isolated from fermented cabbage, and proposal of Clostridium indicum Gundawar et al. 2019 and Clostridium methoxybenzovorans Mechichi et al. 1999 as heterotypic synonyms of Lacrimispora amygdalina (Parshina et al. 2003) Haas and Blanchard 2020 and Lacrimispora indolis (McClung and McCoy 1957) Haas and Blanchard 2020, respectively.</title>
        <authorList>
            <person name="Kobayashi H."/>
            <person name="Tanizawa Y."/>
            <person name="Sakamoto M."/>
            <person name="Ohkuma M."/>
            <person name="Tohno M."/>
        </authorList>
    </citation>
    <scope>NUCLEOTIDE SEQUENCE [LARGE SCALE GENOMIC DNA]</scope>
    <source>
        <strain evidence="1 2">DSM 12857</strain>
    </source>
</reference>
<evidence type="ECO:0000313" key="2">
    <source>
        <dbReference type="Proteomes" id="UP001419084"/>
    </source>
</evidence>
<organism evidence="1 2">
    <name type="scientific">Lacrimispora amygdalina</name>
    <dbReference type="NCBI Taxonomy" id="253257"/>
    <lineage>
        <taxon>Bacteria</taxon>
        <taxon>Bacillati</taxon>
        <taxon>Bacillota</taxon>
        <taxon>Clostridia</taxon>
        <taxon>Lachnospirales</taxon>
        <taxon>Lachnospiraceae</taxon>
        <taxon>Lacrimispora</taxon>
    </lineage>
</organism>
<dbReference type="RefSeq" id="WP_346065054.1">
    <property type="nucleotide sequence ID" value="NZ_BRPJ01000031.1"/>
</dbReference>
<evidence type="ECO:0000313" key="1">
    <source>
        <dbReference type="EMBL" id="GLB29791.1"/>
    </source>
</evidence>
<accession>A0ABQ5M5I8</accession>
<dbReference type="Proteomes" id="UP001419084">
    <property type="component" value="Unassembled WGS sequence"/>
</dbReference>
<sequence>MFQYVYPQFEKKRLLRVEMLDQLRDYPKDLFDLSFQGFGNGIVNGCSFTWDNGVLTISPGIIYHNEKLYMLTEPFVMDCKAEDRMRYLKVQFLTEAREMGRIIGNTRIVLEEKKADGATELELCRFRLQNGARLRSTYESFSDYSTEYDTINLIYQPYAAAGGSTLNPRLVRQFARELIRGGVTDPLDAGFSMAALSNNGVVSVSCMEEYLSARHGEDFNGNGNGAIYRGLLEILKDNGKGEFKRRTGNHGNRGMLLI</sequence>
<gene>
    <name evidence="1" type="ORF">LAD12857_17140</name>
</gene>
<proteinExistence type="predicted"/>